<evidence type="ECO:0000256" key="2">
    <source>
        <dbReference type="ARBA" id="ARBA00022448"/>
    </source>
</evidence>
<feature type="transmembrane region" description="Helical" evidence="6">
    <location>
        <begin position="119"/>
        <end position="137"/>
    </location>
</feature>
<feature type="transmembrane region" description="Helical" evidence="6">
    <location>
        <begin position="302"/>
        <end position="321"/>
    </location>
</feature>
<dbReference type="GO" id="GO:0022857">
    <property type="term" value="F:transmembrane transporter activity"/>
    <property type="evidence" value="ECO:0007669"/>
    <property type="project" value="InterPro"/>
</dbReference>
<accession>A0A6G1L879</accession>
<evidence type="ECO:0000313" key="8">
    <source>
        <dbReference type="Proteomes" id="UP000799436"/>
    </source>
</evidence>
<comment type="subcellular location">
    <subcellularLocation>
        <location evidence="1">Membrane</location>
        <topology evidence="1">Multi-pass membrane protein</topology>
    </subcellularLocation>
</comment>
<dbReference type="InterPro" id="IPR036259">
    <property type="entry name" value="MFS_trans_sf"/>
</dbReference>
<feature type="transmembrane region" description="Helical" evidence="6">
    <location>
        <begin position="372"/>
        <end position="392"/>
    </location>
</feature>
<keyword evidence="2" id="KW-0813">Transport</keyword>
<gene>
    <name evidence="7" type="ORF">EJ03DRAFT_313409</name>
</gene>
<keyword evidence="4 6" id="KW-1133">Transmembrane helix</keyword>
<name>A0A6G1L879_9PEZI</name>
<keyword evidence="8" id="KW-1185">Reference proteome</keyword>
<dbReference type="EMBL" id="ML995840">
    <property type="protein sequence ID" value="KAF2768840.1"/>
    <property type="molecule type" value="Genomic_DNA"/>
</dbReference>
<dbReference type="PANTHER" id="PTHR43791">
    <property type="entry name" value="PERMEASE-RELATED"/>
    <property type="match status" value="1"/>
</dbReference>
<evidence type="ECO:0000256" key="4">
    <source>
        <dbReference type="ARBA" id="ARBA00022989"/>
    </source>
</evidence>
<feature type="transmembrane region" description="Helical" evidence="6">
    <location>
        <begin position="237"/>
        <end position="260"/>
    </location>
</feature>
<feature type="transmembrane region" description="Helical" evidence="6">
    <location>
        <begin position="341"/>
        <end position="360"/>
    </location>
</feature>
<feature type="transmembrane region" description="Helical" evidence="6">
    <location>
        <begin position="404"/>
        <end position="422"/>
    </location>
</feature>
<dbReference type="Proteomes" id="UP000799436">
    <property type="component" value="Unassembled WGS sequence"/>
</dbReference>
<evidence type="ECO:0000313" key="7">
    <source>
        <dbReference type="EMBL" id="KAF2768840.1"/>
    </source>
</evidence>
<feature type="transmembrane region" description="Helical" evidence="6">
    <location>
        <begin position="149"/>
        <end position="172"/>
    </location>
</feature>
<evidence type="ECO:0000256" key="3">
    <source>
        <dbReference type="ARBA" id="ARBA00022692"/>
    </source>
</evidence>
<feature type="transmembrane region" description="Helical" evidence="6">
    <location>
        <begin position="434"/>
        <end position="454"/>
    </location>
</feature>
<feature type="transmembrane region" description="Helical" evidence="6">
    <location>
        <begin position="466"/>
        <end position="488"/>
    </location>
</feature>
<keyword evidence="3 6" id="KW-0812">Transmembrane</keyword>
<organism evidence="7 8">
    <name type="scientific">Teratosphaeria nubilosa</name>
    <dbReference type="NCBI Taxonomy" id="161662"/>
    <lineage>
        <taxon>Eukaryota</taxon>
        <taxon>Fungi</taxon>
        <taxon>Dikarya</taxon>
        <taxon>Ascomycota</taxon>
        <taxon>Pezizomycotina</taxon>
        <taxon>Dothideomycetes</taxon>
        <taxon>Dothideomycetidae</taxon>
        <taxon>Mycosphaerellales</taxon>
        <taxon>Teratosphaeriaceae</taxon>
        <taxon>Teratosphaeria</taxon>
    </lineage>
</organism>
<evidence type="ECO:0000256" key="1">
    <source>
        <dbReference type="ARBA" id="ARBA00004141"/>
    </source>
</evidence>
<protein>
    <submittedName>
        <fullName evidence="7">MFS general substrate transporter</fullName>
    </submittedName>
</protein>
<dbReference type="InterPro" id="IPR011701">
    <property type="entry name" value="MFS"/>
</dbReference>
<dbReference type="AlphaFoldDB" id="A0A6G1L879"/>
<dbReference type="OrthoDB" id="6730379at2759"/>
<dbReference type="Gene3D" id="1.20.1250.20">
    <property type="entry name" value="MFS general substrate transporter like domains"/>
    <property type="match status" value="2"/>
</dbReference>
<evidence type="ECO:0000256" key="6">
    <source>
        <dbReference type="SAM" id="Phobius"/>
    </source>
</evidence>
<sequence length="527" mass="58766">MTDSLQTSERKLDDIVSTEKKAYNVTDDPETGTIDLKVGEIQDLDQAEVFLRENNYSHTHLQYLLADEATIKQVRRRVDWLLMPLLCGTYMLQYIDKQALSYAAVFDLFDSTNTTETQYSWLTSIFYFGYLFAEWPASYLAQHFPTGTVVSGFIIVWASILMLTAACSSFAGLAVCRFWLGCCEALITPTFMLIVGQFYTRKEQPARAGAFYCFNGVGSAVGGILFFAVGQENGFPVWRAIFLLCGGVTFCWGFVLLYFLPNNIMTAKNFTTEEKAILIARSQQNQTGIYNSKIKMSQVREALLDPQVWILFFFVLLNEVYNGGFANFGKLMIKSLAGGDALRTTAYGIPSGCFQVFFVFTGPWLASKFENIRTYIMALYLLPSIAGAALYWKVDHSHAKGLLVSYYIMGSFVASLVLALQLPATNVGGYTKRVTATAVVFLAYCAGNIIGPHAFLASEAPLYQTGIKMCLSCGCGQVGLAFALRALLVYRNKRRDRDQGGARAGDEVDEVIEDLTDFQNPKFRYSY</sequence>
<reference evidence="7" key="1">
    <citation type="journal article" date="2020" name="Stud. Mycol.">
        <title>101 Dothideomycetes genomes: a test case for predicting lifestyles and emergence of pathogens.</title>
        <authorList>
            <person name="Haridas S."/>
            <person name="Albert R."/>
            <person name="Binder M."/>
            <person name="Bloem J."/>
            <person name="Labutti K."/>
            <person name="Salamov A."/>
            <person name="Andreopoulos B."/>
            <person name="Baker S."/>
            <person name="Barry K."/>
            <person name="Bills G."/>
            <person name="Bluhm B."/>
            <person name="Cannon C."/>
            <person name="Castanera R."/>
            <person name="Culley D."/>
            <person name="Daum C."/>
            <person name="Ezra D."/>
            <person name="Gonzalez J."/>
            <person name="Henrissat B."/>
            <person name="Kuo A."/>
            <person name="Liang C."/>
            <person name="Lipzen A."/>
            <person name="Lutzoni F."/>
            <person name="Magnuson J."/>
            <person name="Mondo S."/>
            <person name="Nolan M."/>
            <person name="Ohm R."/>
            <person name="Pangilinan J."/>
            <person name="Park H.-J."/>
            <person name="Ramirez L."/>
            <person name="Alfaro M."/>
            <person name="Sun H."/>
            <person name="Tritt A."/>
            <person name="Yoshinaga Y."/>
            <person name="Zwiers L.-H."/>
            <person name="Turgeon B."/>
            <person name="Goodwin S."/>
            <person name="Spatafora J."/>
            <person name="Crous P."/>
            <person name="Grigoriev I."/>
        </authorList>
    </citation>
    <scope>NUCLEOTIDE SEQUENCE</scope>
    <source>
        <strain evidence="7">CBS 116005</strain>
    </source>
</reference>
<proteinExistence type="predicted"/>
<evidence type="ECO:0000256" key="5">
    <source>
        <dbReference type="ARBA" id="ARBA00023136"/>
    </source>
</evidence>
<keyword evidence="5 6" id="KW-0472">Membrane</keyword>
<dbReference type="PANTHER" id="PTHR43791:SF81">
    <property type="entry name" value="TRANSPORTER, PUTATIVE (AFU_ORTHOLOGUE AFUA_7G01190)-RELATED"/>
    <property type="match status" value="1"/>
</dbReference>
<dbReference type="GO" id="GO:0016020">
    <property type="term" value="C:membrane"/>
    <property type="evidence" value="ECO:0007669"/>
    <property type="project" value="UniProtKB-SubCell"/>
</dbReference>
<dbReference type="SUPFAM" id="SSF103473">
    <property type="entry name" value="MFS general substrate transporter"/>
    <property type="match status" value="1"/>
</dbReference>
<feature type="transmembrane region" description="Helical" evidence="6">
    <location>
        <begin position="211"/>
        <end position="231"/>
    </location>
</feature>
<dbReference type="Pfam" id="PF07690">
    <property type="entry name" value="MFS_1"/>
    <property type="match status" value="1"/>
</dbReference>